<proteinExistence type="predicted"/>
<dbReference type="InterPro" id="IPR057746">
    <property type="entry name" value="CpnT-like_N"/>
</dbReference>
<dbReference type="Proteomes" id="UP000598174">
    <property type="component" value="Unassembled WGS sequence"/>
</dbReference>
<dbReference type="InterPro" id="IPR028906">
    <property type="entry name" value="Tox-REase-2_dom"/>
</dbReference>
<sequence length="523" mass="53810">MLADPGGGGGFGMDRDVMFRAAVDMVATKDYTYAIESGLAGDLHVSAGMAGDDSTAHSFAAKYEPAARTIVTGVGNSGQAIGVTASKLLATAVDFLAADQRAAGRLAPHVDTQGFAAPPSPDCEPQNAAAALPMVTGSKEVHEIPVIGRFWPQGNPDDLRATADVWARAADRIDDAQRNAEKHAAPVPVHCSGDTIAAFNTYVRRIWAADPAGGTTVDAGQPLMENLSSACRQMQRMCDQYADAIDDCRTTLIAIGVGAGIITVAGVLLTVFTFGGSDAAAAAGDAALVAEAAAAADALAVAEAELAAAAAVAEAEAVLTSTLAKLAATGALTVAVVGATADSASAQGPELSGVPLAMPATVPPLPPIPPSGVFPPYSAQDQAAAAAWAAGLPTRDPNYGTPDDRAYQVRVAGQPERRVYGADGSSQWADGYRSTDGALVDAKHVRDPSCTPRTLQGLAEEQFATKFTVVKDEKEVRDYGSAIANPANHAQYLEIDTDDEVTLSYWQFLTAGNDVPSDVRYVP</sequence>
<comment type="caution">
    <text evidence="3">The sequence shown here is derived from an EMBL/GenBank/DDBJ whole genome shotgun (WGS) entry which is preliminary data.</text>
</comment>
<dbReference type="RefSeq" id="WP_203822433.1">
    <property type="nucleotide sequence ID" value="NZ_BAAABP010000036.1"/>
</dbReference>
<feature type="domain" description="Tox-REase-2" evidence="1">
    <location>
        <begin position="404"/>
        <end position="515"/>
    </location>
</feature>
<dbReference type="Pfam" id="PF25547">
    <property type="entry name" value="WXG100_2"/>
    <property type="match status" value="1"/>
</dbReference>
<evidence type="ECO:0000313" key="4">
    <source>
        <dbReference type="Proteomes" id="UP000598174"/>
    </source>
</evidence>
<dbReference type="AlphaFoldDB" id="A0A919JA39"/>
<gene>
    <name evidence="3" type="ORF">Afe05nite_79320</name>
</gene>
<keyword evidence="4" id="KW-1185">Reference proteome</keyword>
<name>A0A919JA39_9ACTN</name>
<feature type="domain" description="Outer membrane channel protein CpnT-like N-terminal" evidence="2">
    <location>
        <begin position="147"/>
        <end position="282"/>
    </location>
</feature>
<evidence type="ECO:0000259" key="2">
    <source>
        <dbReference type="Pfam" id="PF25547"/>
    </source>
</evidence>
<protein>
    <submittedName>
        <fullName evidence="3">Uncharacterized protein</fullName>
    </submittedName>
</protein>
<accession>A0A919JA39</accession>
<evidence type="ECO:0000313" key="3">
    <source>
        <dbReference type="EMBL" id="GIE16092.1"/>
    </source>
</evidence>
<dbReference type="EMBL" id="BOMM01000077">
    <property type="protein sequence ID" value="GIE16092.1"/>
    <property type="molecule type" value="Genomic_DNA"/>
</dbReference>
<reference evidence="3" key="1">
    <citation type="submission" date="2021-01" db="EMBL/GenBank/DDBJ databases">
        <title>Whole genome shotgun sequence of Actinoplanes ferrugineus NBRC 15555.</title>
        <authorList>
            <person name="Komaki H."/>
            <person name="Tamura T."/>
        </authorList>
    </citation>
    <scope>NUCLEOTIDE SEQUENCE</scope>
    <source>
        <strain evidence="3">NBRC 15555</strain>
    </source>
</reference>
<organism evidence="3 4">
    <name type="scientific">Paractinoplanes ferrugineus</name>
    <dbReference type="NCBI Taxonomy" id="113564"/>
    <lineage>
        <taxon>Bacteria</taxon>
        <taxon>Bacillati</taxon>
        <taxon>Actinomycetota</taxon>
        <taxon>Actinomycetes</taxon>
        <taxon>Micromonosporales</taxon>
        <taxon>Micromonosporaceae</taxon>
        <taxon>Paractinoplanes</taxon>
    </lineage>
</organism>
<evidence type="ECO:0000259" key="1">
    <source>
        <dbReference type="Pfam" id="PF15646"/>
    </source>
</evidence>
<dbReference type="Pfam" id="PF15646">
    <property type="entry name" value="Tox-REase-2"/>
    <property type="match status" value="1"/>
</dbReference>